<name>A0A7W7CGD2_9PSEU</name>
<keyword evidence="1" id="KW-0472">Membrane</keyword>
<evidence type="ECO:0000313" key="2">
    <source>
        <dbReference type="EMBL" id="MBB4680684.1"/>
    </source>
</evidence>
<reference evidence="2 3" key="1">
    <citation type="submission" date="2020-08" db="EMBL/GenBank/DDBJ databases">
        <title>Sequencing the genomes of 1000 actinobacteria strains.</title>
        <authorList>
            <person name="Klenk H.-P."/>
        </authorList>
    </citation>
    <scope>NUCLEOTIDE SEQUENCE [LARGE SCALE GENOMIC DNA]</scope>
    <source>
        <strain evidence="2 3">DSM 44230</strain>
    </source>
</reference>
<comment type="caution">
    <text evidence="2">The sequence shown here is derived from an EMBL/GenBank/DDBJ whole genome shotgun (WGS) entry which is preliminary data.</text>
</comment>
<organism evidence="2 3">
    <name type="scientific">Crossiella cryophila</name>
    <dbReference type="NCBI Taxonomy" id="43355"/>
    <lineage>
        <taxon>Bacteria</taxon>
        <taxon>Bacillati</taxon>
        <taxon>Actinomycetota</taxon>
        <taxon>Actinomycetes</taxon>
        <taxon>Pseudonocardiales</taxon>
        <taxon>Pseudonocardiaceae</taxon>
        <taxon>Crossiella</taxon>
    </lineage>
</organism>
<evidence type="ECO:0000313" key="3">
    <source>
        <dbReference type="Proteomes" id="UP000533598"/>
    </source>
</evidence>
<dbReference type="EMBL" id="JACHMH010000001">
    <property type="protein sequence ID" value="MBB4680684.1"/>
    <property type="molecule type" value="Genomic_DNA"/>
</dbReference>
<protein>
    <recommendedName>
        <fullName evidence="4">DUF1772 domain-containing protein</fullName>
    </recommendedName>
</protein>
<sequence>METTRTRRAALLLPLALFFAAVNAGVIFLVHAEYASWRGLTAVALDPVHSAWSGTVFTLVIPLAVVSTVLALIMLLQRHPLLPAWTTWAGVAAQTAIMATSILMWPRWQQEIGQTKALGAAYESIMDTHWLRVALMTAYSVFVLAQTLYLLLQRRSPVPA</sequence>
<dbReference type="RefSeq" id="WP_185006675.1">
    <property type="nucleotide sequence ID" value="NZ_BAAAUI010000099.1"/>
</dbReference>
<feature type="transmembrane region" description="Helical" evidence="1">
    <location>
        <begin position="88"/>
        <end position="108"/>
    </location>
</feature>
<dbReference type="AlphaFoldDB" id="A0A7W7CGD2"/>
<evidence type="ECO:0000256" key="1">
    <source>
        <dbReference type="SAM" id="Phobius"/>
    </source>
</evidence>
<dbReference type="Proteomes" id="UP000533598">
    <property type="component" value="Unassembled WGS sequence"/>
</dbReference>
<feature type="transmembrane region" description="Helical" evidence="1">
    <location>
        <begin position="128"/>
        <end position="152"/>
    </location>
</feature>
<proteinExistence type="predicted"/>
<evidence type="ECO:0008006" key="4">
    <source>
        <dbReference type="Google" id="ProtNLM"/>
    </source>
</evidence>
<gene>
    <name evidence="2" type="ORF">HNR67_006802</name>
</gene>
<feature type="transmembrane region" description="Helical" evidence="1">
    <location>
        <begin position="56"/>
        <end position="76"/>
    </location>
</feature>
<accession>A0A7W7CGD2</accession>
<keyword evidence="3" id="KW-1185">Reference proteome</keyword>
<keyword evidence="1" id="KW-1133">Transmembrane helix</keyword>
<keyword evidence="1" id="KW-0812">Transmembrane</keyword>